<dbReference type="InterPro" id="IPR025110">
    <property type="entry name" value="AMP-bd_C"/>
</dbReference>
<dbReference type="InterPro" id="IPR000873">
    <property type="entry name" value="AMP-dep_synth/lig_dom"/>
</dbReference>
<dbReference type="InterPro" id="IPR006162">
    <property type="entry name" value="Ppantetheine_attach_site"/>
</dbReference>
<dbReference type="RefSeq" id="WP_209917737.1">
    <property type="nucleotide sequence ID" value="NZ_JAGIOP010000002.1"/>
</dbReference>
<dbReference type="InterPro" id="IPR029058">
    <property type="entry name" value="AB_hydrolase_fold"/>
</dbReference>
<keyword evidence="6" id="KW-1185">Reference proteome</keyword>
<dbReference type="Pfam" id="PF00550">
    <property type="entry name" value="PP-binding"/>
    <property type="match status" value="2"/>
</dbReference>
<sequence length="2397" mass="258305">MGANDDAATPARRGLTAYQRDIWLVTQHFPGVPCYVVGLQARLVGDIDVDVLTDCYARAWQRHDAIRLRFGAVEGAPYQEFADDMPPIEQVDLTGEPDPAAAADRMVQDAVGTAIDPTERVPLRVTLLREAERVYRVLVFSHHVAIDATGVFNLAAHVLADYSTVMATGEPAPLPATSFREAADRADEYLQSEQWRADRDYLTDQVRDATPALFDRAQAASGPVPLQRHRAHLPRSFVDRLRELDVPFFPYLATMVGTYVSRVLGTDDVMVGIPLSNRNTPAEMMTVGGHFANTLPLRIDRRAGTGLAELVGDVRRGVREIKSRQRFPLGDLMNELRRASRDTGPLFDVTVTYVRLPEVRALSDIVESVEGLPHGFDTFTLAVHVHELDDDGPLELIFDYATDVFDGDYPIESVERHFTALLHAGLESLEADPAALPMQSATELTALTEQSCGPVVPYDDASSVIERIVTQAAATPDALAVLATDEPPLTYSQLNRRISATAAELRACGVQLGDRVAVLSERGSDLVVAVMAAMHAGAAYVPVDPHHPADRIAHVLADAGVAAVLTGEASETLETVIGDLPVITVGSGQPTPPSVATPPAPSGHDLAYVIYTSGSTGTPKGVAVEHHSVINRLDWMQRRYPIGPGDVILQKTPVTFDVSVWELFWWARQGAAVALLPPGGEKDPREILGAIAESRVTVTHFVPSMLTPFLDLLEQSPEAVDQAASLRLVFCSGEALRPQQVNRFNRLFAHRGTPAPALVNLYGPTEACVDVSFYDCPNDPDQSVSRIPIGRPIDNTRLYVLGRSDQPQPVGAPGELCIAGAGLARGYLNRPQLQADRFVADPFHPGERMYRTGDLARWCADGQLEYLGRIDRQVKIRGNRVEPGEIENALTGIPGILDAAVVAEESESRGTQLIAFVVAGAEVDTGTLRSQLAQRVPDYLIPAQFCGVEAIPVTSSGKADRTALLAAARRQTSAEYTEPRTDIEATLAVIWQQVLDIRAVSVHDNFFDLGGDSILSLRVRALAEAKGLLLDARDIAHHPTVAELACQVVAGADTTPPVAPFELVSAVDRAHVGDAEDAYPLTRLQLGMLFHSTEQHDSQAYHDVFRYQLRMPWQESAWRNALERLVARHPALRTSFHLAGFTEPLQLVNRHVVADCDVVDLRDLESPYAHAVIEIHLADRRAWHYELGRPGLYHFGVFLLPDRIDVVFSFHHAILDGWSVSAILAELLQDYRHAGGAAVEPVAPATLPSFAEYVRAEQIARDNPEHREYWTRLLAGAPAIRIPGDRHHVEAGEADGIASAAATRLRHTVEIGESLCAQVIAAAGDAHVPVKAVYLAAHLFTVGRFAGQQDVTSGVVTHGRPQRANAERTAGLFLNTVPVRVNSAAASWRALVLEVFDRDRANAAHAHYPVADIQRHADLALDVAFNYVHFHRAGDLLAALDVELLSVDADEATNFALLVNVLRDPRDGAVTVRLDGDPAMYTPEQLDVLGRSFVRALQLICSRPDEPVGIAADARLADATGTVGGTVVERFAVSASLFRDDVALEFGSRTVTYGELDTMSAQLAAGLVLRGVRRGERVAVSAQRGPELIAAVLGVARAGAACVPVDPTYPAARRDAMLAVAQPAAVLDDTLIAELLTGPDAALPTVDPDQPAYVLFTSGSTGVPKGVVMGHRALANLIDWQLSVPSGRCTDTGRAPATLQFAPLSFDVSFQEIYSTLCGGGRLLLISDADRRDLPTLVDTLDATATERIILPYVALQPLAEAAVARGRTPRALRIIVSSGEQLRVTDEIRALCAALARNTDGVILENQYGPTETHVVTCHRMTGNPHRFPALPPVGMPIDNVVIAVLDAQGEAAPDGVPGEIWVGGAALADGYHGRADLTDEVFVHVESLGGLRMYRTGDLGRRLPGGQLVVEGRRGTAVKVRGHRIEPLDVELALGHAAARRGVAEVAVVARPGGESCARTQLVAFLVGPLDDALAAGIAAELRDAVPEYMVPSRFEWLDEMPHTPSGKRADMVLGTMALATPARDHVEPRDNHERVIAELMADALGVARIGAFDEFFALGGDSISAVRLIVGIERRFGTTVPMSAFGARPTVAELAARVRDRQVVDFDPVVALKPTGSRPPLFLVHPIGGSVLCYADLAAHLPGDQPLYALQAAGLEPGTTAVGSLQQLAADYVQAIRRIQPEGPYHIGGWSLGGLIAFEMAHRLTEDGAEVGSLVLLDTMALDTDSATDLSPKQLYSYFLWELLWGALGTGTPTEPVPDVDSDDAALDYILDIAIGHGVLPRTGSRELVRRLLTVFRSCWEAGAQYRPAVWHGPMTLLRAAEPLPEVLANAHDAAGSCYGHADNGWGRWVAGELAVVDVAGDHLSMVTEPHVATLATKLVEHLCAQHDYLGANQ</sequence>
<dbReference type="NCBIfam" id="TIGR01733">
    <property type="entry name" value="AA-adenyl-dom"/>
    <property type="match status" value="1"/>
</dbReference>
<evidence type="ECO:0000256" key="3">
    <source>
        <dbReference type="ARBA" id="ARBA00022553"/>
    </source>
</evidence>
<keyword evidence="2" id="KW-0596">Phosphopantetheine</keyword>
<dbReference type="InterPro" id="IPR010071">
    <property type="entry name" value="AA_adenyl_dom"/>
</dbReference>
<dbReference type="PANTHER" id="PTHR45527">
    <property type="entry name" value="NONRIBOSOMAL PEPTIDE SYNTHETASE"/>
    <property type="match status" value="1"/>
</dbReference>
<accession>A0ABS4ZUF0</accession>
<dbReference type="InterPro" id="IPR009081">
    <property type="entry name" value="PP-bd_ACP"/>
</dbReference>
<dbReference type="Gene3D" id="3.30.559.30">
    <property type="entry name" value="Nonribosomal peptide synthetase, condensation domain"/>
    <property type="match status" value="2"/>
</dbReference>
<dbReference type="Proteomes" id="UP000694460">
    <property type="component" value="Unassembled WGS sequence"/>
</dbReference>
<dbReference type="PROSITE" id="PS00012">
    <property type="entry name" value="PHOSPHOPANTETHEINE"/>
    <property type="match status" value="2"/>
</dbReference>
<protein>
    <submittedName>
        <fullName evidence="5">Amino acid adenylation domain-containing protein</fullName>
    </submittedName>
</protein>
<name>A0ABS4ZUF0_9MYCO</name>
<dbReference type="CDD" id="cd05930">
    <property type="entry name" value="A_NRPS"/>
    <property type="match status" value="1"/>
</dbReference>
<evidence type="ECO:0000256" key="1">
    <source>
        <dbReference type="ARBA" id="ARBA00001957"/>
    </source>
</evidence>
<dbReference type="Pfam" id="PF00668">
    <property type="entry name" value="Condensation"/>
    <property type="match status" value="2"/>
</dbReference>
<dbReference type="PROSITE" id="PS50075">
    <property type="entry name" value="CARRIER"/>
    <property type="match status" value="2"/>
</dbReference>
<dbReference type="InterPro" id="IPR042099">
    <property type="entry name" value="ANL_N_sf"/>
</dbReference>
<comment type="cofactor">
    <cofactor evidence="1">
        <name>pantetheine 4'-phosphate</name>
        <dbReference type="ChEBI" id="CHEBI:47942"/>
    </cofactor>
</comment>
<dbReference type="Gene3D" id="1.10.1200.10">
    <property type="entry name" value="ACP-like"/>
    <property type="match status" value="2"/>
</dbReference>
<dbReference type="EMBL" id="JAGIOP010000002">
    <property type="protein sequence ID" value="MBP2453142.1"/>
    <property type="molecule type" value="Genomic_DNA"/>
</dbReference>
<dbReference type="SMART" id="SM00824">
    <property type="entry name" value="PKS_TE"/>
    <property type="match status" value="1"/>
</dbReference>
<dbReference type="SUPFAM" id="SSF53474">
    <property type="entry name" value="alpha/beta-Hydrolases"/>
    <property type="match status" value="1"/>
</dbReference>
<dbReference type="PANTHER" id="PTHR45527:SF14">
    <property type="entry name" value="PLIPASTATIN SYNTHASE SUBUNIT B"/>
    <property type="match status" value="1"/>
</dbReference>
<dbReference type="PROSITE" id="PS00455">
    <property type="entry name" value="AMP_BINDING"/>
    <property type="match status" value="2"/>
</dbReference>
<dbReference type="Gene3D" id="3.40.50.980">
    <property type="match status" value="2"/>
</dbReference>
<comment type="caution">
    <text evidence="5">The sequence shown here is derived from an EMBL/GenBank/DDBJ whole genome shotgun (WGS) entry which is preliminary data.</text>
</comment>
<feature type="domain" description="Carrier" evidence="4">
    <location>
        <begin position="978"/>
        <end position="1052"/>
    </location>
</feature>
<dbReference type="Pfam" id="PF00501">
    <property type="entry name" value="AMP-binding"/>
    <property type="match status" value="2"/>
</dbReference>
<dbReference type="Gene3D" id="3.40.50.1820">
    <property type="entry name" value="alpha/beta hydrolase"/>
    <property type="match status" value="1"/>
</dbReference>
<dbReference type="Gene3D" id="3.30.300.30">
    <property type="match status" value="2"/>
</dbReference>
<dbReference type="SUPFAM" id="SSF47336">
    <property type="entry name" value="ACP-like"/>
    <property type="match status" value="2"/>
</dbReference>
<keyword evidence="3" id="KW-0597">Phosphoprotein</keyword>
<dbReference type="InterPro" id="IPR001242">
    <property type="entry name" value="Condensation_dom"/>
</dbReference>
<dbReference type="SUPFAM" id="SSF56801">
    <property type="entry name" value="Acetyl-CoA synthetase-like"/>
    <property type="match status" value="2"/>
</dbReference>
<dbReference type="InterPro" id="IPR020802">
    <property type="entry name" value="TesA-like"/>
</dbReference>
<dbReference type="SUPFAM" id="SSF52777">
    <property type="entry name" value="CoA-dependent acyltransferases"/>
    <property type="match status" value="4"/>
</dbReference>
<dbReference type="SMART" id="SM00823">
    <property type="entry name" value="PKS_PP"/>
    <property type="match status" value="2"/>
</dbReference>
<gene>
    <name evidence="5" type="ORF">JOF57_003055</name>
</gene>
<dbReference type="InterPro" id="IPR001031">
    <property type="entry name" value="Thioesterase"/>
</dbReference>
<dbReference type="InterPro" id="IPR023213">
    <property type="entry name" value="CAT-like_dom_sf"/>
</dbReference>
<evidence type="ECO:0000313" key="5">
    <source>
        <dbReference type="EMBL" id="MBP2453142.1"/>
    </source>
</evidence>
<dbReference type="InterPro" id="IPR045851">
    <property type="entry name" value="AMP-bd_C_sf"/>
</dbReference>
<evidence type="ECO:0000259" key="4">
    <source>
        <dbReference type="PROSITE" id="PS50075"/>
    </source>
</evidence>
<evidence type="ECO:0000313" key="6">
    <source>
        <dbReference type="Proteomes" id="UP000694460"/>
    </source>
</evidence>
<evidence type="ECO:0000256" key="2">
    <source>
        <dbReference type="ARBA" id="ARBA00022450"/>
    </source>
</evidence>
<dbReference type="Gene3D" id="3.30.559.10">
    <property type="entry name" value="Chloramphenicol acetyltransferase-like domain"/>
    <property type="match status" value="2"/>
</dbReference>
<dbReference type="Pfam" id="PF13193">
    <property type="entry name" value="AMP-binding_C"/>
    <property type="match status" value="2"/>
</dbReference>
<feature type="domain" description="Carrier" evidence="4">
    <location>
        <begin position="2030"/>
        <end position="2105"/>
    </location>
</feature>
<organism evidence="5 6">
    <name type="scientific">Mycolicibacterium lutetiense</name>
    <dbReference type="NCBI Taxonomy" id="1641992"/>
    <lineage>
        <taxon>Bacteria</taxon>
        <taxon>Bacillati</taxon>
        <taxon>Actinomycetota</taxon>
        <taxon>Actinomycetes</taxon>
        <taxon>Mycobacteriales</taxon>
        <taxon>Mycobacteriaceae</taxon>
        <taxon>Mycolicibacterium</taxon>
    </lineage>
</organism>
<reference evidence="5 6" key="1">
    <citation type="submission" date="2021-03" db="EMBL/GenBank/DDBJ databases">
        <title>Sequencing the genomes of 1000 actinobacteria strains.</title>
        <authorList>
            <person name="Klenk H.-P."/>
        </authorList>
    </citation>
    <scope>NUCLEOTIDE SEQUENCE [LARGE SCALE GENOMIC DNA]</scope>
    <source>
        <strain evidence="5 6">DSM 46713</strain>
    </source>
</reference>
<dbReference type="InterPro" id="IPR020845">
    <property type="entry name" value="AMP-binding_CS"/>
</dbReference>
<dbReference type="InterPro" id="IPR020806">
    <property type="entry name" value="PKS_PP-bd"/>
</dbReference>
<dbReference type="Gene3D" id="3.40.50.12780">
    <property type="entry name" value="N-terminal domain of ligase-like"/>
    <property type="match status" value="1"/>
</dbReference>
<dbReference type="Pfam" id="PF00975">
    <property type="entry name" value="Thioesterase"/>
    <property type="match status" value="1"/>
</dbReference>
<proteinExistence type="predicted"/>
<dbReference type="InterPro" id="IPR036736">
    <property type="entry name" value="ACP-like_sf"/>
</dbReference>
<dbReference type="Gene3D" id="2.30.38.10">
    <property type="entry name" value="Luciferase, Domain 3"/>
    <property type="match status" value="1"/>
</dbReference>